<dbReference type="EMBL" id="OZ004260">
    <property type="protein sequence ID" value="CAK7921023.1"/>
    <property type="molecule type" value="Genomic_DNA"/>
</dbReference>
<keyword evidence="2" id="KW-0560">Oxidoreductase</keyword>
<evidence type="ECO:0000313" key="5">
    <source>
        <dbReference type="Proteomes" id="UP001497600"/>
    </source>
</evidence>
<evidence type="ECO:0000313" key="4">
    <source>
        <dbReference type="EMBL" id="CAK7921023.1"/>
    </source>
</evidence>
<name>A0ABP0EK42_9ASCO</name>
<evidence type="ECO:0000259" key="3">
    <source>
        <dbReference type="Pfam" id="PF05368"/>
    </source>
</evidence>
<organism evidence="4 5">
    <name type="scientific">[Candida] anglica</name>
    <dbReference type="NCBI Taxonomy" id="148631"/>
    <lineage>
        <taxon>Eukaryota</taxon>
        <taxon>Fungi</taxon>
        <taxon>Dikarya</taxon>
        <taxon>Ascomycota</taxon>
        <taxon>Saccharomycotina</taxon>
        <taxon>Pichiomycetes</taxon>
        <taxon>Debaryomycetaceae</taxon>
        <taxon>Kurtzmaniella</taxon>
    </lineage>
</organism>
<dbReference type="Pfam" id="PF05368">
    <property type="entry name" value="NmrA"/>
    <property type="match status" value="1"/>
</dbReference>
<dbReference type="InterPro" id="IPR008030">
    <property type="entry name" value="NmrA-like"/>
</dbReference>
<dbReference type="PANTHER" id="PTHR47706:SF9">
    <property type="entry name" value="NMRA-LIKE DOMAIN-CONTAINING PROTEIN-RELATED"/>
    <property type="match status" value="1"/>
</dbReference>
<keyword evidence="5" id="KW-1185">Reference proteome</keyword>
<accession>A0ABP0EK42</accession>
<dbReference type="Proteomes" id="UP001497600">
    <property type="component" value="Chromosome H"/>
</dbReference>
<dbReference type="InterPro" id="IPR036291">
    <property type="entry name" value="NAD(P)-bd_dom_sf"/>
</dbReference>
<proteinExistence type="predicted"/>
<evidence type="ECO:0000256" key="2">
    <source>
        <dbReference type="ARBA" id="ARBA00023002"/>
    </source>
</evidence>
<dbReference type="SUPFAM" id="SSF51735">
    <property type="entry name" value="NAD(P)-binding Rossmann-fold domains"/>
    <property type="match status" value="1"/>
</dbReference>
<sequence>MSSSPKVAILGSNGFLAKPVLDAFTTTFKEKVDFPILVITRSAKDKVSTDKIKYVELELIEENLEKLYKALESIDVIIELTQVTPPIISIVEKVVSHVKPKLFIPSQFGTELDKTEEYLPGFLGIKDKHSETIRSFGVKSIDIITSLFATPGAFLYEIVGSVGVDAEAKTVQYRGDPDLKFPVSKLEDIGNVVAAIATNPNPTELPNKIRIYSDLVSQRQVVETYEKNHNVKLSEKETISAEESLKDAKQRYAKGFSFADFLFYLHTILALGEDKGLGFSSDERELINPKQSLWKWGKF</sequence>
<protein>
    <recommendedName>
        <fullName evidence="3">NmrA-like domain-containing protein</fullName>
    </recommendedName>
</protein>
<gene>
    <name evidence="4" type="ORF">CAAN4_H09208</name>
</gene>
<keyword evidence="1" id="KW-0521">NADP</keyword>
<dbReference type="Gene3D" id="3.90.25.10">
    <property type="entry name" value="UDP-galactose 4-epimerase, domain 1"/>
    <property type="match status" value="1"/>
</dbReference>
<feature type="domain" description="NmrA-like" evidence="3">
    <location>
        <begin position="6"/>
        <end position="253"/>
    </location>
</feature>
<dbReference type="Gene3D" id="3.40.50.720">
    <property type="entry name" value="NAD(P)-binding Rossmann-like Domain"/>
    <property type="match status" value="1"/>
</dbReference>
<evidence type="ECO:0000256" key="1">
    <source>
        <dbReference type="ARBA" id="ARBA00022857"/>
    </source>
</evidence>
<dbReference type="InterPro" id="IPR051609">
    <property type="entry name" value="NmrA/Isoflavone_reductase-like"/>
</dbReference>
<reference evidence="4 5" key="1">
    <citation type="submission" date="2024-01" db="EMBL/GenBank/DDBJ databases">
        <authorList>
            <consortium name="Genoscope - CEA"/>
            <person name="William W."/>
        </authorList>
    </citation>
    <scope>NUCLEOTIDE SEQUENCE [LARGE SCALE GENOMIC DNA]</scope>
    <source>
        <strain evidence="4 5">29B2s-10</strain>
    </source>
</reference>
<dbReference type="PANTHER" id="PTHR47706">
    <property type="entry name" value="NMRA-LIKE FAMILY PROTEIN"/>
    <property type="match status" value="1"/>
</dbReference>